<organism evidence="1 2">
    <name type="scientific">Hyaloscypha hepaticicola</name>
    <dbReference type="NCBI Taxonomy" id="2082293"/>
    <lineage>
        <taxon>Eukaryota</taxon>
        <taxon>Fungi</taxon>
        <taxon>Dikarya</taxon>
        <taxon>Ascomycota</taxon>
        <taxon>Pezizomycotina</taxon>
        <taxon>Leotiomycetes</taxon>
        <taxon>Helotiales</taxon>
        <taxon>Hyaloscyphaceae</taxon>
        <taxon>Hyaloscypha</taxon>
    </lineage>
</organism>
<proteinExistence type="predicted"/>
<dbReference type="InterPro" id="IPR036188">
    <property type="entry name" value="FAD/NAD-bd_sf"/>
</dbReference>
<keyword evidence="2" id="KW-1185">Reference proteome</keyword>
<evidence type="ECO:0000313" key="2">
    <source>
        <dbReference type="Proteomes" id="UP000235672"/>
    </source>
</evidence>
<dbReference type="Proteomes" id="UP000235672">
    <property type="component" value="Unassembled WGS sequence"/>
</dbReference>
<dbReference type="EMBL" id="KZ613558">
    <property type="protein sequence ID" value="PMD12238.1"/>
    <property type="molecule type" value="Genomic_DNA"/>
</dbReference>
<protein>
    <recommendedName>
        <fullName evidence="3">FAD/NAD(P)-binding domain-containing protein</fullName>
    </recommendedName>
</protein>
<reference evidence="1 2" key="1">
    <citation type="submission" date="2016-05" db="EMBL/GenBank/DDBJ databases">
        <title>A degradative enzymes factory behind the ericoid mycorrhizal symbiosis.</title>
        <authorList>
            <consortium name="DOE Joint Genome Institute"/>
            <person name="Martino E."/>
            <person name="Morin E."/>
            <person name="Grelet G."/>
            <person name="Kuo A."/>
            <person name="Kohler A."/>
            <person name="Daghino S."/>
            <person name="Barry K."/>
            <person name="Choi C."/>
            <person name="Cichocki N."/>
            <person name="Clum A."/>
            <person name="Copeland A."/>
            <person name="Hainaut M."/>
            <person name="Haridas S."/>
            <person name="Labutti K."/>
            <person name="Lindquist E."/>
            <person name="Lipzen A."/>
            <person name="Khouja H.-R."/>
            <person name="Murat C."/>
            <person name="Ohm R."/>
            <person name="Olson A."/>
            <person name="Spatafora J."/>
            <person name="Veneault-Fourrey C."/>
            <person name="Henrissat B."/>
            <person name="Grigoriev I."/>
            <person name="Martin F."/>
            <person name="Perotto S."/>
        </authorList>
    </citation>
    <scope>NUCLEOTIDE SEQUENCE [LARGE SCALE GENOMIC DNA]</scope>
    <source>
        <strain evidence="1 2">UAMH 7357</strain>
    </source>
</reference>
<accession>A0A2J6PDW8</accession>
<sequence>MKSDSLPVKWVEDGLLFEDALKADVVVFATGFDNNLKNQVSELFGKETGEKMGDWWGFDREGEIRAAYRPGGQKGMWYAGGDQSQCRYYSRFLGLSIKADIMGLPLEIFEKAV</sequence>
<gene>
    <name evidence="1" type="ORF">NA56DRAFT_713372</name>
</gene>
<evidence type="ECO:0008006" key="3">
    <source>
        <dbReference type="Google" id="ProtNLM"/>
    </source>
</evidence>
<dbReference type="Gene3D" id="3.50.50.60">
    <property type="entry name" value="FAD/NAD(P)-binding domain"/>
    <property type="match status" value="1"/>
</dbReference>
<dbReference type="OrthoDB" id="74360at2759"/>
<dbReference type="AlphaFoldDB" id="A0A2J6PDW8"/>
<evidence type="ECO:0000313" key="1">
    <source>
        <dbReference type="EMBL" id="PMD12238.1"/>
    </source>
</evidence>
<dbReference type="STRING" id="1745343.A0A2J6PDW8"/>
<name>A0A2J6PDW8_9HELO</name>